<reference evidence="1" key="2">
    <citation type="journal article" date="2015" name="Fish Shellfish Immunol.">
        <title>Early steps in the European eel (Anguilla anguilla)-Vibrio vulnificus interaction in the gills: Role of the RtxA13 toxin.</title>
        <authorList>
            <person name="Callol A."/>
            <person name="Pajuelo D."/>
            <person name="Ebbesson L."/>
            <person name="Teles M."/>
            <person name="MacKenzie S."/>
            <person name="Amaro C."/>
        </authorList>
    </citation>
    <scope>NUCLEOTIDE SEQUENCE</scope>
</reference>
<accession>A0A0E9SD02</accession>
<name>A0A0E9SD02_ANGAN</name>
<evidence type="ECO:0000313" key="1">
    <source>
        <dbReference type="EMBL" id="JAH39127.1"/>
    </source>
</evidence>
<dbReference type="EMBL" id="GBXM01069450">
    <property type="protein sequence ID" value="JAH39127.1"/>
    <property type="molecule type" value="Transcribed_RNA"/>
</dbReference>
<proteinExistence type="predicted"/>
<reference evidence="1" key="1">
    <citation type="submission" date="2014-11" db="EMBL/GenBank/DDBJ databases">
        <authorList>
            <person name="Amaro Gonzalez C."/>
        </authorList>
    </citation>
    <scope>NUCLEOTIDE SEQUENCE</scope>
</reference>
<sequence>MLPKSELDQAKNSCIIDNLKRLSTLHYLS</sequence>
<organism evidence="1">
    <name type="scientific">Anguilla anguilla</name>
    <name type="common">European freshwater eel</name>
    <name type="synonym">Muraena anguilla</name>
    <dbReference type="NCBI Taxonomy" id="7936"/>
    <lineage>
        <taxon>Eukaryota</taxon>
        <taxon>Metazoa</taxon>
        <taxon>Chordata</taxon>
        <taxon>Craniata</taxon>
        <taxon>Vertebrata</taxon>
        <taxon>Euteleostomi</taxon>
        <taxon>Actinopterygii</taxon>
        <taxon>Neopterygii</taxon>
        <taxon>Teleostei</taxon>
        <taxon>Anguilliformes</taxon>
        <taxon>Anguillidae</taxon>
        <taxon>Anguilla</taxon>
    </lineage>
</organism>
<protein>
    <submittedName>
        <fullName evidence="1">Uncharacterized protein</fullName>
    </submittedName>
</protein>
<dbReference type="AlphaFoldDB" id="A0A0E9SD02"/>